<dbReference type="Proteomes" id="UP000031937">
    <property type="component" value="Unassembled WGS sequence"/>
</dbReference>
<dbReference type="Gene3D" id="2.170.130.10">
    <property type="entry name" value="TonB-dependent receptor, plug domain"/>
    <property type="match status" value="1"/>
</dbReference>
<dbReference type="Proteomes" id="UP000031980">
    <property type="component" value="Unassembled WGS sequence"/>
</dbReference>
<dbReference type="Pfam" id="PF07715">
    <property type="entry name" value="Plug"/>
    <property type="match status" value="1"/>
</dbReference>
<evidence type="ECO:0000256" key="4">
    <source>
        <dbReference type="ARBA" id="ARBA00022692"/>
    </source>
</evidence>
<feature type="signal peptide" evidence="8">
    <location>
        <begin position="1"/>
        <end position="27"/>
    </location>
</feature>
<feature type="domain" description="TonB-dependent receptor plug" evidence="9">
    <location>
        <begin position="210"/>
        <end position="332"/>
    </location>
</feature>
<accession>A0A0C3RFG3</accession>
<dbReference type="InterPro" id="IPR023996">
    <property type="entry name" value="TonB-dep_OMP_SusC/RagA"/>
</dbReference>
<evidence type="ECO:0000259" key="9">
    <source>
        <dbReference type="Pfam" id="PF07715"/>
    </source>
</evidence>
<dbReference type="Pfam" id="PF13715">
    <property type="entry name" value="CarbopepD_reg_2"/>
    <property type="match status" value="1"/>
</dbReference>
<keyword evidence="13" id="KW-1185">Reference proteome</keyword>
<dbReference type="InterPro" id="IPR012910">
    <property type="entry name" value="Plug_dom"/>
</dbReference>
<comment type="similarity">
    <text evidence="7">Belongs to the TonB-dependent receptor family.</text>
</comment>
<proteinExistence type="inferred from homology"/>
<dbReference type="InterPro" id="IPR023997">
    <property type="entry name" value="TonB-dep_OMP_SusC/RagA_CS"/>
</dbReference>
<dbReference type="SUPFAM" id="SSF49464">
    <property type="entry name" value="Carboxypeptidase regulatory domain-like"/>
    <property type="match status" value="1"/>
</dbReference>
<comment type="subcellular location">
    <subcellularLocation>
        <location evidence="1 7">Cell outer membrane</location>
        <topology evidence="1 7">Multi-pass membrane protein</topology>
    </subcellularLocation>
</comment>
<dbReference type="NCBIfam" id="TIGR04056">
    <property type="entry name" value="OMP_RagA_SusC"/>
    <property type="match status" value="1"/>
</dbReference>
<protein>
    <recommendedName>
        <fullName evidence="9">TonB-dependent receptor plug domain-containing protein</fullName>
    </recommendedName>
</protein>
<evidence type="ECO:0000256" key="1">
    <source>
        <dbReference type="ARBA" id="ARBA00004571"/>
    </source>
</evidence>
<evidence type="ECO:0000313" key="12">
    <source>
        <dbReference type="Proteomes" id="UP000031937"/>
    </source>
</evidence>
<keyword evidence="5 7" id="KW-0472">Membrane</keyword>
<feature type="chain" id="PRO_5002168896" description="TonB-dependent receptor plug domain-containing protein" evidence="8">
    <location>
        <begin position="28"/>
        <end position="1117"/>
    </location>
</feature>
<evidence type="ECO:0000313" key="10">
    <source>
        <dbReference type="EMBL" id="KIO43979.1"/>
    </source>
</evidence>
<dbReference type="SUPFAM" id="SSF56935">
    <property type="entry name" value="Porins"/>
    <property type="match status" value="1"/>
</dbReference>
<evidence type="ECO:0000313" key="13">
    <source>
        <dbReference type="Proteomes" id="UP000031980"/>
    </source>
</evidence>
<evidence type="ECO:0000256" key="6">
    <source>
        <dbReference type="ARBA" id="ARBA00023237"/>
    </source>
</evidence>
<evidence type="ECO:0000256" key="5">
    <source>
        <dbReference type="ARBA" id="ARBA00023136"/>
    </source>
</evidence>
<reference evidence="10 13" key="1">
    <citation type="submission" date="2014-07" db="EMBL/GenBank/DDBJ databases">
        <title>Porphyromonadaceae bacterium OUH 308042 = ATCC BAA-2681 = DSM 28342 draft genome.</title>
        <authorList>
            <person name="Sydenham T.V."/>
            <person name="Hasman H."/>
            <person name="Justensen U.S."/>
        </authorList>
    </citation>
    <scope>NUCLEOTIDE SEQUENCE [LARGE SCALE GENOMIC DNA]</scope>
    <source>
        <strain evidence="10 13">OUH 308042</strain>
    </source>
</reference>
<dbReference type="InterPro" id="IPR008969">
    <property type="entry name" value="CarboxyPept-like_regulatory"/>
</dbReference>
<dbReference type="NCBIfam" id="TIGR04057">
    <property type="entry name" value="SusC_RagA_signa"/>
    <property type="match status" value="1"/>
</dbReference>
<dbReference type="Gene3D" id="2.60.40.1120">
    <property type="entry name" value="Carboxypeptidase-like, regulatory domain"/>
    <property type="match status" value="1"/>
</dbReference>
<dbReference type="InterPro" id="IPR037066">
    <property type="entry name" value="Plug_dom_sf"/>
</dbReference>
<dbReference type="GO" id="GO:0009279">
    <property type="term" value="C:cell outer membrane"/>
    <property type="evidence" value="ECO:0007669"/>
    <property type="project" value="UniProtKB-SubCell"/>
</dbReference>
<keyword evidence="3 7" id="KW-1134">Transmembrane beta strand</keyword>
<organism evidence="10 13">
    <name type="scientific">Sanguibacteroides justesenii</name>
    <dbReference type="NCBI Taxonomy" id="1547597"/>
    <lineage>
        <taxon>Bacteria</taxon>
        <taxon>Pseudomonadati</taxon>
        <taxon>Bacteroidota</taxon>
        <taxon>Bacteroidia</taxon>
        <taxon>Bacteroidales</taxon>
        <taxon>Porphyromonadaceae</taxon>
        <taxon>Sanguibacteroides</taxon>
    </lineage>
</organism>
<dbReference type="Gene3D" id="2.40.170.20">
    <property type="entry name" value="TonB-dependent receptor, beta-barrel domain"/>
    <property type="match status" value="1"/>
</dbReference>
<comment type="caution">
    <text evidence="10">The sequence shown here is derived from an EMBL/GenBank/DDBJ whole genome shotgun (WGS) entry which is preliminary data.</text>
</comment>
<keyword evidence="2 7" id="KW-0813">Transport</keyword>
<name>A0A0C3RFG3_9PORP</name>
<reference evidence="11 12" key="2">
    <citation type="submission" date="2014-07" db="EMBL/GenBank/DDBJ databases">
        <title>Porphyromonadaceae bacterium OUH 334697 = ATCC BAA-2682 = DSM 28341 draft genome.</title>
        <authorList>
            <person name="Sydenham T.V."/>
            <person name="Hasman H."/>
            <person name="Justesen U.S."/>
        </authorList>
    </citation>
    <scope>NUCLEOTIDE SEQUENCE [LARGE SCALE GENOMIC DNA]</scope>
    <source>
        <strain evidence="11 12">OUH 334697</strain>
    </source>
</reference>
<keyword evidence="4 7" id="KW-0812">Transmembrane</keyword>
<dbReference type="InterPro" id="IPR039426">
    <property type="entry name" value="TonB-dep_rcpt-like"/>
</dbReference>
<keyword evidence="8" id="KW-0732">Signal</keyword>
<keyword evidence="6 7" id="KW-0998">Cell outer membrane</keyword>
<dbReference type="InterPro" id="IPR036942">
    <property type="entry name" value="Beta-barrel_TonB_sf"/>
</dbReference>
<sequence>MVTCRVLFCSILLLGITAALTSSPVYGQQNSKRFSLKLAQVSVLDALREINRLSDNSVVFKKEEVEKETVKVTVDLNNVTTLQAVQACIKNTNLECRELNGKVVVGPKKAPVSITITGTVKDKEGQPLPGATVVVAGDSLHLGTSTTIDGTYTLTVPSAVKSLIYSFIGYKSQSVVIGNRTVINVVLEEDVKEVEEVVVTGMFTRKANTYAGSAVTLTSKDIVRTGSSNLFQSLKNLDPALFIMDNLDMGSNPNSLPQMQMRGVSSFPIEETGIQLKGNYQNNPNQPLFILDGFNTTVERVMDMDMNRIESVTLLKDAAAKAIYGSKAANGVVVITTKRVTGTQQLVTYTGSVDIEMPDLTSYNLCNAAEKLEAERIDGMYDYKNMDEEIRYSQLYEERKQLIAAGLDTYWLSKPLRTGVGHKHNLSVQLGDQNLQALFSLTYNQVKGVMKGSDRRNIIGEIDLSYRKDNLLFRNNASITSNKSNDSPYGAFSKYAQMNPYWRAKDPDTGEVARWAYTGQGASVANPMYDAEIGTLYQQSYVEFVNNFEIEWRPIQALILRGGITLGLKRNDGDEFLPATHSSFADINKYSSTEDQLRKGSYRIDEGKSSTISANINATYSATFADRHNIFLNFRTEIGEDKSQAYVFQAEGFPNNQIADITFARQYAKDSRPYGSSSWNRNLSFVLAGGYNFDNRYLLDFSAREDASSLYGNDNRWALGWSLALGWNLHNEKFFKNDIVQQFKLRASIGVTGNQNFYNNEAVATYEYYTTDNYLGMTGAQVARMANPQLKGEQKKDYNVGFDAIIYKANIRFDYYWADTKNMLTDVSVSTSTGFSTVKDNLGLVRNQGIEAYLTYSVFQTNKGFLQLFGSLTTTTNKIIRLSESMKTYNALRDKMAADKGNNKPVTKYVDGESMNTIWAVRSLGIDPQTGNEVYVKRNGELTYTYDENDQVPAGNSLEKYRGTFGFNAEYKGFGLSTTFRYATGYQKYNSTLVERVENVDMNYNVDKRALYGRWKEPGQVAQFKRLGTFQYDGDAQAYQEKTRPTTRFVQDESLLTWGALNVYYEFQPDVLKSLRMSRLKISFNMNDIATFSSVKVERGYSYPFARTMSFSLIGSF</sequence>
<evidence type="ECO:0000256" key="3">
    <source>
        <dbReference type="ARBA" id="ARBA00022452"/>
    </source>
</evidence>
<evidence type="ECO:0000256" key="7">
    <source>
        <dbReference type="PROSITE-ProRule" id="PRU01360"/>
    </source>
</evidence>
<evidence type="ECO:0000313" key="11">
    <source>
        <dbReference type="EMBL" id="KIO47360.1"/>
    </source>
</evidence>
<dbReference type="PROSITE" id="PS52016">
    <property type="entry name" value="TONB_DEPENDENT_REC_3"/>
    <property type="match status" value="1"/>
</dbReference>
<dbReference type="AlphaFoldDB" id="A0A0C3RFG3"/>
<dbReference type="EMBL" id="JPIU01000040">
    <property type="protein sequence ID" value="KIO43979.1"/>
    <property type="molecule type" value="Genomic_DNA"/>
</dbReference>
<dbReference type="EMBL" id="JPIT01000007">
    <property type="protein sequence ID" value="KIO47360.1"/>
    <property type="molecule type" value="Genomic_DNA"/>
</dbReference>
<evidence type="ECO:0000256" key="2">
    <source>
        <dbReference type="ARBA" id="ARBA00022448"/>
    </source>
</evidence>
<gene>
    <name evidence="10" type="ORF">BA92_11345</name>
    <name evidence="11" type="ORF">IE90_01910</name>
</gene>
<evidence type="ECO:0000256" key="8">
    <source>
        <dbReference type="SAM" id="SignalP"/>
    </source>
</evidence>